<organism evidence="3 4">
    <name type="scientific">Pelagovum pacificum</name>
    <dbReference type="NCBI Taxonomy" id="2588711"/>
    <lineage>
        <taxon>Bacteria</taxon>
        <taxon>Pseudomonadati</taxon>
        <taxon>Pseudomonadota</taxon>
        <taxon>Alphaproteobacteria</taxon>
        <taxon>Rhodobacterales</taxon>
        <taxon>Paracoccaceae</taxon>
        <taxon>Pelagovum</taxon>
    </lineage>
</organism>
<dbReference type="InterPro" id="IPR041657">
    <property type="entry name" value="HTH_17"/>
</dbReference>
<feature type="domain" description="Helix-turn-helix" evidence="2">
    <location>
        <begin position="22"/>
        <end position="67"/>
    </location>
</feature>
<dbReference type="EMBL" id="VFFF01000006">
    <property type="protein sequence ID" value="TNY30520.1"/>
    <property type="molecule type" value="Genomic_DNA"/>
</dbReference>
<evidence type="ECO:0000259" key="2">
    <source>
        <dbReference type="Pfam" id="PF12728"/>
    </source>
</evidence>
<reference evidence="3 4" key="1">
    <citation type="submission" date="2019-06" db="EMBL/GenBank/DDBJ databases">
        <title>Genome of new Rhodobacteraceae sp. SM1903.</title>
        <authorList>
            <person name="Ren X."/>
        </authorList>
    </citation>
    <scope>NUCLEOTIDE SEQUENCE [LARGE SCALE GENOMIC DNA]</scope>
    <source>
        <strain evidence="3 4">SM1903</strain>
    </source>
</reference>
<name>A0A5C5G927_9RHOB</name>
<dbReference type="OrthoDB" id="9806994at2"/>
<sequence>MTSGTSASRGLDPSNRQLKERDLAERWQVSRRTLQRWRSGGNGPPFLIIRGCMRYRLDDIIEFENRHRQEGEE</sequence>
<dbReference type="InterPro" id="IPR009061">
    <property type="entry name" value="DNA-bd_dom_put_sf"/>
</dbReference>
<feature type="region of interest" description="Disordered" evidence="1">
    <location>
        <begin position="1"/>
        <end position="24"/>
    </location>
</feature>
<gene>
    <name evidence="3" type="ORF">FHY64_19880</name>
</gene>
<dbReference type="SUPFAM" id="SSF46955">
    <property type="entry name" value="Putative DNA-binding domain"/>
    <property type="match status" value="1"/>
</dbReference>
<keyword evidence="4" id="KW-1185">Reference proteome</keyword>
<protein>
    <submittedName>
        <fullName evidence="3">Helix-turn-helix domain-containing protein</fullName>
    </submittedName>
</protein>
<accession>A0A5C5G927</accession>
<comment type="caution">
    <text evidence="3">The sequence shown here is derived from an EMBL/GenBank/DDBJ whole genome shotgun (WGS) entry which is preliminary data.</text>
</comment>
<evidence type="ECO:0000313" key="3">
    <source>
        <dbReference type="EMBL" id="TNY30520.1"/>
    </source>
</evidence>
<dbReference type="RefSeq" id="WP_140197633.1">
    <property type="nucleotide sequence ID" value="NZ_CP065915.1"/>
</dbReference>
<dbReference type="Proteomes" id="UP000314011">
    <property type="component" value="Unassembled WGS sequence"/>
</dbReference>
<dbReference type="Pfam" id="PF12728">
    <property type="entry name" value="HTH_17"/>
    <property type="match status" value="1"/>
</dbReference>
<evidence type="ECO:0000256" key="1">
    <source>
        <dbReference type="SAM" id="MobiDB-lite"/>
    </source>
</evidence>
<dbReference type="AlphaFoldDB" id="A0A5C5G927"/>
<evidence type="ECO:0000313" key="4">
    <source>
        <dbReference type="Proteomes" id="UP000314011"/>
    </source>
</evidence>
<proteinExistence type="predicted"/>